<keyword evidence="2" id="KW-1185">Reference proteome</keyword>
<gene>
    <name evidence="1" type="ORF">DC487_01405</name>
</gene>
<organism evidence="1 2">
    <name type="scientific">Sphingobacterium corticibacter</name>
    <dbReference type="NCBI Taxonomy" id="2171749"/>
    <lineage>
        <taxon>Bacteria</taxon>
        <taxon>Pseudomonadati</taxon>
        <taxon>Bacteroidota</taxon>
        <taxon>Sphingobacteriia</taxon>
        <taxon>Sphingobacteriales</taxon>
        <taxon>Sphingobacteriaceae</taxon>
        <taxon>Sphingobacterium</taxon>
    </lineage>
</organism>
<protein>
    <submittedName>
        <fullName evidence="1">Uncharacterized protein</fullName>
    </submittedName>
</protein>
<dbReference type="EMBL" id="QDKG01000001">
    <property type="protein sequence ID" value="PVH26312.1"/>
    <property type="molecule type" value="Genomic_DNA"/>
</dbReference>
<sequence length="86" mass="9978">MKIGNRIIQNRNIEVNTPDHFEAKYKGLHIYVSSDHGHGKAAHAHLTRYWMEVWNCENGICDCQTWEDCRDINEAIYKAMEGACLL</sequence>
<comment type="caution">
    <text evidence="1">The sequence shown here is derived from an EMBL/GenBank/DDBJ whole genome shotgun (WGS) entry which is preliminary data.</text>
</comment>
<proteinExistence type="predicted"/>
<accession>A0A2T8HLX5</accession>
<reference evidence="1 2" key="1">
    <citation type="submission" date="2018-04" db="EMBL/GenBank/DDBJ databases">
        <title>Sphingobacterium cortibacter sp. nov.</title>
        <authorList>
            <person name="Li Y."/>
        </authorList>
    </citation>
    <scope>NUCLEOTIDE SEQUENCE [LARGE SCALE GENOMIC DNA]</scope>
    <source>
        <strain evidence="1 2">2c-3</strain>
    </source>
</reference>
<name>A0A2T8HLX5_9SPHI</name>
<dbReference type="AlphaFoldDB" id="A0A2T8HLX5"/>
<evidence type="ECO:0000313" key="2">
    <source>
        <dbReference type="Proteomes" id="UP000245627"/>
    </source>
</evidence>
<dbReference type="Proteomes" id="UP000245627">
    <property type="component" value="Unassembled WGS sequence"/>
</dbReference>
<evidence type="ECO:0000313" key="1">
    <source>
        <dbReference type="EMBL" id="PVH26312.1"/>
    </source>
</evidence>